<dbReference type="SMART" id="SM00644">
    <property type="entry name" value="Ami_2"/>
    <property type="match status" value="1"/>
</dbReference>
<organism evidence="12 13">
    <name type="scientific">Cytobacillus kochii</name>
    <dbReference type="NCBI Taxonomy" id="859143"/>
    <lineage>
        <taxon>Bacteria</taxon>
        <taxon>Bacillati</taxon>
        <taxon>Bacillota</taxon>
        <taxon>Bacilli</taxon>
        <taxon>Bacillales</taxon>
        <taxon>Bacillaceae</taxon>
        <taxon>Cytobacillus</taxon>
    </lineage>
</organism>
<sequence length="362" mass="39648">MVNVIKQLVSQEVVNQRSYGKGNKIQYITPHQTGNMGIGANAQMHANLQSNLNSRQASWHYQVDDRMVIQSFEDDVMCWAAGDGRGPGNTASIHIEMCINADGDYEQTINNGAALVKMLMDKYGLDRSRIKQHHDWSGKNCPAQLRAGYKGITWEDFLNKVDGVQEEENFGSPSPGPNQPKPKPKPVENGNSIVDYLNAQGIDSSFKNRAILAKQYGMNNYQGTAAQNIALLEKIKKGVPKKPQIAPKANLNVDGKWGKSTTRALQKALGTPVDGIISNQPKNSVTNAFYDGTIHFASGKQGSPMVKALQRMIGANPDGFMGPHTVRALQIYLGTVVDGVLSRPSLVVKEMQRRLNAGTFVK</sequence>
<evidence type="ECO:0000256" key="9">
    <source>
        <dbReference type="ARBA" id="ARBA00032390"/>
    </source>
</evidence>
<dbReference type="KEGG" id="bko:CKF48_14620"/>
<evidence type="ECO:0000313" key="12">
    <source>
        <dbReference type="EMBL" id="ASV68429.1"/>
    </source>
</evidence>
<dbReference type="Pfam" id="PF01510">
    <property type="entry name" value="Amidase_2"/>
    <property type="match status" value="1"/>
</dbReference>
<dbReference type="InterPro" id="IPR036505">
    <property type="entry name" value="Amidase/PGRP_sf"/>
</dbReference>
<feature type="region of interest" description="Disordered" evidence="10">
    <location>
        <begin position="166"/>
        <end position="191"/>
    </location>
</feature>
<comment type="catalytic activity">
    <reaction evidence="1">
        <text>Hydrolyzes the link between N-acetylmuramoyl residues and L-amino acid residues in certain cell-wall glycopeptides.</text>
        <dbReference type="EC" id="3.5.1.28"/>
    </reaction>
</comment>
<dbReference type="GO" id="GO:0008745">
    <property type="term" value="F:N-acetylmuramoyl-L-alanine amidase activity"/>
    <property type="evidence" value="ECO:0007669"/>
    <property type="project" value="UniProtKB-EC"/>
</dbReference>
<evidence type="ECO:0000259" key="11">
    <source>
        <dbReference type="SMART" id="SM00644"/>
    </source>
</evidence>
<keyword evidence="6" id="KW-0178">Competence</keyword>
<dbReference type="GO" id="GO:0030420">
    <property type="term" value="P:establishment of competence for transformation"/>
    <property type="evidence" value="ECO:0007669"/>
    <property type="project" value="UniProtKB-KW"/>
</dbReference>
<evidence type="ECO:0000256" key="4">
    <source>
        <dbReference type="ARBA" id="ARBA00022801"/>
    </source>
</evidence>
<dbReference type="InterPro" id="IPR051206">
    <property type="entry name" value="NAMLAA_amidase_2"/>
</dbReference>
<dbReference type="SUPFAM" id="SSF55846">
    <property type="entry name" value="N-acetylmuramoyl-L-alanine amidase-like"/>
    <property type="match status" value="1"/>
</dbReference>
<dbReference type="InterPro" id="IPR002502">
    <property type="entry name" value="Amidase_domain"/>
</dbReference>
<comment type="similarity">
    <text evidence="2">Belongs to the N-acetylmuramoyl-L-alanine amidase 2 family.</text>
</comment>
<dbReference type="PANTHER" id="PTHR30417">
    <property type="entry name" value="N-ACETYLMURAMOYL-L-ALANINE AMIDASE AMID"/>
    <property type="match status" value="1"/>
</dbReference>
<dbReference type="Gene3D" id="3.40.80.10">
    <property type="entry name" value="Peptidoglycan recognition protein-like"/>
    <property type="match status" value="1"/>
</dbReference>
<evidence type="ECO:0000313" key="13">
    <source>
        <dbReference type="Proteomes" id="UP000215137"/>
    </source>
</evidence>
<evidence type="ECO:0000256" key="2">
    <source>
        <dbReference type="ARBA" id="ARBA00007553"/>
    </source>
</evidence>
<keyword evidence="13" id="KW-1185">Reference proteome</keyword>
<dbReference type="CDD" id="cd06583">
    <property type="entry name" value="PGRP"/>
    <property type="match status" value="1"/>
</dbReference>
<dbReference type="PANTHER" id="PTHR30417:SF11">
    <property type="entry name" value="N-ACETYLMURAMOYL-L-ALANINE AMIDASE XLYA"/>
    <property type="match status" value="1"/>
</dbReference>
<keyword evidence="7" id="KW-0961">Cell wall biogenesis/degradation</keyword>
<reference evidence="12 13" key="1">
    <citation type="submission" date="2017-08" db="EMBL/GenBank/DDBJ databases">
        <title>Complete Genome Sequence of Bacillus kochii Oregon-R-modENCODE STRAIN BDGP4, isolated from Drosophila melanogaster gut.</title>
        <authorList>
            <person name="Wan K.H."/>
            <person name="Yu C."/>
            <person name="Park S."/>
            <person name="Hammonds A.S."/>
            <person name="Booth B.W."/>
            <person name="Celniker S.E."/>
        </authorList>
    </citation>
    <scope>NUCLEOTIDE SEQUENCE [LARGE SCALE GENOMIC DNA]</scope>
    <source>
        <strain evidence="12 13">BDGP4</strain>
    </source>
</reference>
<dbReference type="InterPro" id="IPR036366">
    <property type="entry name" value="PGBDSf"/>
</dbReference>
<dbReference type="EC" id="3.5.1.28" evidence="3"/>
<evidence type="ECO:0000256" key="7">
    <source>
        <dbReference type="ARBA" id="ARBA00023316"/>
    </source>
</evidence>
<dbReference type="GO" id="GO:0009253">
    <property type="term" value="P:peptidoglycan catabolic process"/>
    <property type="evidence" value="ECO:0007669"/>
    <property type="project" value="InterPro"/>
</dbReference>
<accession>A0A248TJX3</accession>
<feature type="domain" description="N-acetylmuramoyl-L-alanine amidase" evidence="11">
    <location>
        <begin position="13"/>
        <end position="161"/>
    </location>
</feature>
<protein>
    <recommendedName>
        <fullName evidence="3">N-acetylmuramoyl-L-alanine amidase</fullName>
        <ecNumber evidence="3">3.5.1.28</ecNumber>
    </recommendedName>
    <alternativeName>
        <fullName evidence="9">Autolysin</fullName>
    </alternativeName>
    <alternativeName>
        <fullName evidence="8">Cell wall hydrolase</fullName>
    </alternativeName>
</protein>
<keyword evidence="5" id="KW-0749">Sporulation</keyword>
<dbReference type="GO" id="GO:0071555">
    <property type="term" value="P:cell wall organization"/>
    <property type="evidence" value="ECO:0007669"/>
    <property type="project" value="UniProtKB-KW"/>
</dbReference>
<dbReference type="EMBL" id="CP022983">
    <property type="protein sequence ID" value="ASV68429.1"/>
    <property type="molecule type" value="Genomic_DNA"/>
</dbReference>
<name>A0A248TJX3_9BACI</name>
<keyword evidence="4" id="KW-0378">Hydrolase</keyword>
<dbReference type="Proteomes" id="UP000215137">
    <property type="component" value="Chromosome"/>
</dbReference>
<dbReference type="Gene3D" id="1.10.101.10">
    <property type="entry name" value="PGBD-like superfamily/PGBD"/>
    <property type="match status" value="1"/>
</dbReference>
<evidence type="ECO:0000256" key="1">
    <source>
        <dbReference type="ARBA" id="ARBA00001561"/>
    </source>
</evidence>
<gene>
    <name evidence="12" type="ORF">CKF48_14620</name>
</gene>
<evidence type="ECO:0000256" key="5">
    <source>
        <dbReference type="ARBA" id="ARBA00022969"/>
    </source>
</evidence>
<dbReference type="GO" id="GO:0009254">
    <property type="term" value="P:peptidoglycan turnover"/>
    <property type="evidence" value="ECO:0007669"/>
    <property type="project" value="TreeGrafter"/>
</dbReference>
<evidence type="ECO:0000256" key="8">
    <source>
        <dbReference type="ARBA" id="ARBA00030881"/>
    </source>
</evidence>
<dbReference type="AlphaFoldDB" id="A0A248TJX3"/>
<dbReference type="RefSeq" id="WP_095371999.1">
    <property type="nucleotide sequence ID" value="NZ_CP022983.1"/>
</dbReference>
<dbReference type="GO" id="GO:0030435">
    <property type="term" value="P:sporulation resulting in formation of a cellular spore"/>
    <property type="evidence" value="ECO:0007669"/>
    <property type="project" value="UniProtKB-KW"/>
</dbReference>
<proteinExistence type="inferred from homology"/>
<dbReference type="SUPFAM" id="SSF158634">
    <property type="entry name" value="RPA2825-like"/>
    <property type="match status" value="1"/>
</dbReference>
<evidence type="ECO:0000256" key="3">
    <source>
        <dbReference type="ARBA" id="ARBA00011901"/>
    </source>
</evidence>
<dbReference type="OrthoDB" id="9794294at2"/>
<evidence type="ECO:0000256" key="6">
    <source>
        <dbReference type="ARBA" id="ARBA00023287"/>
    </source>
</evidence>
<evidence type="ECO:0000256" key="10">
    <source>
        <dbReference type="SAM" id="MobiDB-lite"/>
    </source>
</evidence>